<dbReference type="OrthoDB" id="3549294at2759"/>
<accession>A0A9P8W8A3</accession>
<reference evidence="1 2" key="1">
    <citation type="journal article" date="2021" name="Nat. Commun.">
        <title>Genetic determinants of endophytism in the Arabidopsis root mycobiome.</title>
        <authorList>
            <person name="Mesny F."/>
            <person name="Miyauchi S."/>
            <person name="Thiergart T."/>
            <person name="Pickel B."/>
            <person name="Atanasova L."/>
            <person name="Karlsson M."/>
            <person name="Huettel B."/>
            <person name="Barry K.W."/>
            <person name="Haridas S."/>
            <person name="Chen C."/>
            <person name="Bauer D."/>
            <person name="Andreopoulos W."/>
            <person name="Pangilinan J."/>
            <person name="LaButti K."/>
            <person name="Riley R."/>
            <person name="Lipzen A."/>
            <person name="Clum A."/>
            <person name="Drula E."/>
            <person name="Henrissat B."/>
            <person name="Kohler A."/>
            <person name="Grigoriev I.V."/>
            <person name="Martin F.M."/>
            <person name="Hacquard S."/>
        </authorList>
    </citation>
    <scope>NUCLEOTIDE SEQUENCE [LARGE SCALE GENOMIC DNA]</scope>
    <source>
        <strain evidence="1 2">MPI-CAGE-CH-0241</strain>
    </source>
</reference>
<dbReference type="Proteomes" id="UP000777438">
    <property type="component" value="Unassembled WGS sequence"/>
</dbReference>
<dbReference type="EMBL" id="JAGPYM010000007">
    <property type="protein sequence ID" value="KAH6892193.1"/>
    <property type="molecule type" value="Genomic_DNA"/>
</dbReference>
<evidence type="ECO:0000313" key="1">
    <source>
        <dbReference type="EMBL" id="KAH6892193.1"/>
    </source>
</evidence>
<organism evidence="1 2">
    <name type="scientific">Thelonectria olida</name>
    <dbReference type="NCBI Taxonomy" id="1576542"/>
    <lineage>
        <taxon>Eukaryota</taxon>
        <taxon>Fungi</taxon>
        <taxon>Dikarya</taxon>
        <taxon>Ascomycota</taxon>
        <taxon>Pezizomycotina</taxon>
        <taxon>Sordariomycetes</taxon>
        <taxon>Hypocreomycetidae</taxon>
        <taxon>Hypocreales</taxon>
        <taxon>Nectriaceae</taxon>
        <taxon>Thelonectria</taxon>
    </lineage>
</organism>
<sequence length="610" mass="68042">MEDAVKPSKEAYHDTYAASFKLWSALRQQVLANPILPPCAFSLINSFRHWPPFPPIEAVKHQKNARDGFAYAAGFSEWTALPSVCELEMPSLRHLFHLLLTTKYLTGVTIDLNQQNDGLGKLWPSLQGANYISILILAWAYILSARWAELMPGRSTVAYTNTQAPNDSAHLPVFKVYIGSHSPKEARWWTAVLAQRRGWQATVALGQDEFVAPWSVSLINSPNFVLSGSINSPPTPSKQNIAASFLEATRYLDKFCAVHGLENQSLAALTAAIMIPSAFNKLVILPALRLVNIEPRRLPLDFKPLYSTRERSRVEREPCCVSKPEYLDRLLTLSCSTGGVRSLLEGVFFEPDIECNKAGAWIQGGFDVVNPLVDREPWVLGRMLMERLPESAPLWFGATILGLQKGLLAEIGCGSPRVNLSAAAWTGTVQSFIQQPRSELAQDAKNISRADESRLLYLTQTRFRPDCPWAPFGETPFEATDLEARHVLEYKGFSWGNVRINSHATTCNKPRHPIPAYLNNLNVTIPLPEGLVHSKESVSMMATRSIFDWLRPDGFNAQEKEIMTHGWINPGPRNGDSNVMSQDEEAPIQYVHVPYAQARIQSWIDGVGTV</sequence>
<name>A0A9P8W8A3_9HYPO</name>
<evidence type="ECO:0000313" key="2">
    <source>
        <dbReference type="Proteomes" id="UP000777438"/>
    </source>
</evidence>
<dbReference type="AlphaFoldDB" id="A0A9P8W8A3"/>
<proteinExistence type="predicted"/>
<keyword evidence="2" id="KW-1185">Reference proteome</keyword>
<gene>
    <name evidence="1" type="ORF">B0T10DRAFT_537309</name>
</gene>
<protein>
    <submittedName>
        <fullName evidence="1">Uncharacterized protein</fullName>
    </submittedName>
</protein>
<comment type="caution">
    <text evidence="1">The sequence shown here is derived from an EMBL/GenBank/DDBJ whole genome shotgun (WGS) entry which is preliminary data.</text>
</comment>